<organism evidence="1 2">
    <name type="scientific">Fusibacter paucivorans</name>
    <dbReference type="NCBI Taxonomy" id="76009"/>
    <lineage>
        <taxon>Bacteria</taxon>
        <taxon>Bacillati</taxon>
        <taxon>Bacillota</taxon>
        <taxon>Clostridia</taxon>
        <taxon>Eubacteriales</taxon>
        <taxon>Eubacteriales Family XII. Incertae Sedis</taxon>
        <taxon>Fusibacter</taxon>
    </lineage>
</organism>
<keyword evidence="2" id="KW-1185">Reference proteome</keyword>
<name>A0ABS5PTK8_9FIRM</name>
<dbReference type="Pfam" id="PF01527">
    <property type="entry name" value="HTH_Tnp_1"/>
    <property type="match status" value="1"/>
</dbReference>
<gene>
    <name evidence="1" type="ORF">KHM83_17620</name>
</gene>
<dbReference type="RefSeq" id="WP_213238391.1">
    <property type="nucleotide sequence ID" value="NZ_JAHBCL010000043.1"/>
</dbReference>
<proteinExistence type="predicted"/>
<dbReference type="EMBL" id="JAHBCL010000043">
    <property type="protein sequence ID" value="MBS7528509.1"/>
    <property type="molecule type" value="Genomic_DNA"/>
</dbReference>
<feature type="non-terminal residue" evidence="1">
    <location>
        <position position="46"/>
    </location>
</feature>
<dbReference type="InterPro" id="IPR009057">
    <property type="entry name" value="Homeodomain-like_sf"/>
</dbReference>
<dbReference type="InterPro" id="IPR002514">
    <property type="entry name" value="Transposase_8"/>
</dbReference>
<reference evidence="1 2" key="1">
    <citation type="submission" date="2021-05" db="EMBL/GenBank/DDBJ databases">
        <title>Fusibacter ferrireducens sp. nov., an anaerobic, sulfur- and Fe-reducing bacterium isolated from the mangrove sediment.</title>
        <authorList>
            <person name="Qiu D."/>
        </authorList>
    </citation>
    <scope>NUCLEOTIDE SEQUENCE [LARGE SCALE GENOMIC DNA]</scope>
    <source>
        <strain evidence="1 2">DSM 12116</strain>
    </source>
</reference>
<dbReference type="Gene3D" id="1.10.10.60">
    <property type="entry name" value="Homeodomain-like"/>
    <property type="match status" value="1"/>
</dbReference>
<comment type="caution">
    <text evidence="1">The sequence shown here is derived from an EMBL/GenBank/DDBJ whole genome shotgun (WGS) entry which is preliminary data.</text>
</comment>
<dbReference type="SUPFAM" id="SSF46689">
    <property type="entry name" value="Homeodomain-like"/>
    <property type="match status" value="1"/>
</dbReference>
<accession>A0ABS5PTK8</accession>
<dbReference type="Proteomes" id="UP000746471">
    <property type="component" value="Unassembled WGS sequence"/>
</dbReference>
<sequence>MGTKNQKQFSKEFKQDAVNYYYSSGKTGEEVAKELKIGKSTLSSWI</sequence>
<protein>
    <submittedName>
        <fullName evidence="1">Transposase</fullName>
    </submittedName>
</protein>
<evidence type="ECO:0000313" key="1">
    <source>
        <dbReference type="EMBL" id="MBS7528509.1"/>
    </source>
</evidence>
<evidence type="ECO:0000313" key="2">
    <source>
        <dbReference type="Proteomes" id="UP000746471"/>
    </source>
</evidence>